<proteinExistence type="predicted"/>
<dbReference type="AlphaFoldDB" id="A0A1I8BHS1"/>
<dbReference type="Proteomes" id="UP000095281">
    <property type="component" value="Unplaced"/>
</dbReference>
<evidence type="ECO:0000313" key="1">
    <source>
        <dbReference type="Proteomes" id="UP000095281"/>
    </source>
</evidence>
<reference evidence="2" key="1">
    <citation type="submission" date="2016-11" db="UniProtKB">
        <authorList>
            <consortium name="WormBaseParasite"/>
        </authorList>
    </citation>
    <scope>IDENTIFICATION</scope>
</reference>
<sequence>MYKKRIEWTNELGDDKDKYTVIVQNGKVGGIYCNRCDKPVNFRYNSDHKSWLKTHNDAHKYDRNTLYLHDGRKYKIFIKIV</sequence>
<protein>
    <submittedName>
        <fullName evidence="2">C2H2-type domain-containing protein</fullName>
    </submittedName>
</protein>
<accession>A0A1I8BHS1</accession>
<keyword evidence="1" id="KW-1185">Reference proteome</keyword>
<dbReference type="WBParaSite" id="MhA1_Contig2565.frz3.gene2">
    <property type="protein sequence ID" value="MhA1_Contig2565.frz3.gene2"/>
    <property type="gene ID" value="MhA1_Contig2565.frz3.gene2"/>
</dbReference>
<evidence type="ECO:0000313" key="2">
    <source>
        <dbReference type="WBParaSite" id="MhA1_Contig2565.frz3.gene2"/>
    </source>
</evidence>
<name>A0A1I8BHS1_MELHA</name>
<organism evidence="1 2">
    <name type="scientific">Meloidogyne hapla</name>
    <name type="common">Root-knot nematode worm</name>
    <dbReference type="NCBI Taxonomy" id="6305"/>
    <lineage>
        <taxon>Eukaryota</taxon>
        <taxon>Metazoa</taxon>
        <taxon>Ecdysozoa</taxon>
        <taxon>Nematoda</taxon>
        <taxon>Chromadorea</taxon>
        <taxon>Rhabditida</taxon>
        <taxon>Tylenchina</taxon>
        <taxon>Tylenchomorpha</taxon>
        <taxon>Tylenchoidea</taxon>
        <taxon>Meloidogynidae</taxon>
        <taxon>Meloidogyninae</taxon>
        <taxon>Meloidogyne</taxon>
    </lineage>
</organism>